<keyword evidence="3" id="KW-0378">Hydrolase</keyword>
<comment type="cofactor">
    <cofactor evidence="1">
        <name>Mg(2+)</name>
        <dbReference type="ChEBI" id="CHEBI:18420"/>
    </cofactor>
</comment>
<gene>
    <name evidence="5" type="ORF">J3Q64DRAFT_1724043</name>
</gene>
<evidence type="ECO:0000256" key="1">
    <source>
        <dbReference type="ARBA" id="ARBA00001946"/>
    </source>
</evidence>
<dbReference type="Pfam" id="PF06888">
    <property type="entry name" value="Put_Phosphatase"/>
    <property type="match status" value="1"/>
</dbReference>
<proteinExistence type="predicted"/>
<keyword evidence="4" id="KW-0460">Magnesium</keyword>
<evidence type="ECO:0000313" key="5">
    <source>
        <dbReference type="EMBL" id="KAL0091511.1"/>
    </source>
</evidence>
<dbReference type="InterPro" id="IPR023214">
    <property type="entry name" value="HAD_sf"/>
</dbReference>
<keyword evidence="2" id="KW-0479">Metal-binding</keyword>
<dbReference type="InterPro" id="IPR036412">
    <property type="entry name" value="HAD-like_sf"/>
</dbReference>
<dbReference type="PIRSF" id="PIRSF031051">
    <property type="entry name" value="PyrdxlP_Pase_PHOSPHO2"/>
    <property type="match status" value="1"/>
</dbReference>
<dbReference type="NCBIfam" id="TIGR01488">
    <property type="entry name" value="HAD-SF-IB"/>
    <property type="match status" value="1"/>
</dbReference>
<reference evidence="5 6" key="1">
    <citation type="submission" date="2024-04" db="EMBL/GenBank/DDBJ databases">
        <title>Symmetric and asymmetric DNA N6-adenine methylation regulates different biological responses in Mucorales.</title>
        <authorList>
            <consortium name="Lawrence Berkeley National Laboratory"/>
            <person name="Lax C."/>
            <person name="Mondo S.J."/>
            <person name="Osorio-Concepcion M."/>
            <person name="Muszewska A."/>
            <person name="Corrochano-Luque M."/>
            <person name="Gutierrez G."/>
            <person name="Riley R."/>
            <person name="Lipzen A."/>
            <person name="Guo J."/>
            <person name="Hundley H."/>
            <person name="Amirebrahimi M."/>
            <person name="Ng V."/>
            <person name="Lorenzo-Gutierrez D."/>
            <person name="Binder U."/>
            <person name="Yang J."/>
            <person name="Song Y."/>
            <person name="Canovas D."/>
            <person name="Navarro E."/>
            <person name="Freitag M."/>
            <person name="Gabaldon T."/>
            <person name="Grigoriev I.V."/>
            <person name="Corrochano L.M."/>
            <person name="Nicolas F.E."/>
            <person name="Garre V."/>
        </authorList>
    </citation>
    <scope>NUCLEOTIDE SEQUENCE [LARGE SCALE GENOMIC DNA]</scope>
    <source>
        <strain evidence="5 6">L51</strain>
    </source>
</reference>
<keyword evidence="6" id="KW-1185">Reference proteome</keyword>
<dbReference type="Proteomes" id="UP001448207">
    <property type="component" value="Unassembled WGS sequence"/>
</dbReference>
<evidence type="ECO:0000256" key="4">
    <source>
        <dbReference type="ARBA" id="ARBA00022842"/>
    </source>
</evidence>
<accession>A0ABR3B6C0</accession>
<protein>
    <submittedName>
        <fullName evidence="5">Phosphatase phospho-type</fullName>
    </submittedName>
</protein>
<evidence type="ECO:0000256" key="3">
    <source>
        <dbReference type="ARBA" id="ARBA00022801"/>
    </source>
</evidence>
<dbReference type="NCBIfam" id="TIGR01489">
    <property type="entry name" value="DKMTPPase-SF"/>
    <property type="match status" value="1"/>
</dbReference>
<sequence length="240" mass="27170">MVQNNLAVFDFDWSLIEEDSDHWAISRLSPEQWEICLAQRGRVSIDTMDEAICKLQDQGITKSQFEKVLKTIPMTSAMIDTLKKLNANNTRVLIVSDANTFYIETILEAYNVRNLVTDIITNRFYTDSHGRFRIDRRTPASGPQHNCPQGCSANLCKGMELTRYIETHGPFSKVMYVGDGKNDYCPCTHLRDTDRVFARSGRALSNLLAPGSEHAGKVKANITFWETSDTVLDRVNKEGL</sequence>
<evidence type="ECO:0000313" key="6">
    <source>
        <dbReference type="Proteomes" id="UP001448207"/>
    </source>
</evidence>
<dbReference type="InterPro" id="IPR016965">
    <property type="entry name" value="Pase_PHOSPHO-typ"/>
</dbReference>
<dbReference type="SUPFAM" id="SSF56784">
    <property type="entry name" value="HAD-like"/>
    <property type="match status" value="1"/>
</dbReference>
<name>A0ABR3B6C0_PHYBL</name>
<dbReference type="EMBL" id="JBCLYO010000003">
    <property type="protein sequence ID" value="KAL0091511.1"/>
    <property type="molecule type" value="Genomic_DNA"/>
</dbReference>
<dbReference type="PANTHER" id="PTHR20889:SF12">
    <property type="entry name" value="LP01149P"/>
    <property type="match status" value="1"/>
</dbReference>
<dbReference type="Gene3D" id="3.40.50.1000">
    <property type="entry name" value="HAD superfamily/HAD-like"/>
    <property type="match status" value="1"/>
</dbReference>
<dbReference type="InterPro" id="IPR006384">
    <property type="entry name" value="HAD_hydro_PyrdxlP_Pase-like"/>
</dbReference>
<organism evidence="5 6">
    <name type="scientific">Phycomyces blakesleeanus</name>
    <dbReference type="NCBI Taxonomy" id="4837"/>
    <lineage>
        <taxon>Eukaryota</taxon>
        <taxon>Fungi</taxon>
        <taxon>Fungi incertae sedis</taxon>
        <taxon>Mucoromycota</taxon>
        <taxon>Mucoromycotina</taxon>
        <taxon>Mucoromycetes</taxon>
        <taxon>Mucorales</taxon>
        <taxon>Phycomycetaceae</taxon>
        <taxon>Phycomyces</taxon>
    </lineage>
</organism>
<dbReference type="PANTHER" id="PTHR20889">
    <property type="entry name" value="PHOSPHATASE, ORPHAN 1, 2"/>
    <property type="match status" value="1"/>
</dbReference>
<evidence type="ECO:0000256" key="2">
    <source>
        <dbReference type="ARBA" id="ARBA00022723"/>
    </source>
</evidence>
<comment type="caution">
    <text evidence="5">The sequence shown here is derived from an EMBL/GenBank/DDBJ whole genome shotgun (WGS) entry which is preliminary data.</text>
</comment>